<evidence type="ECO:0000313" key="3">
    <source>
        <dbReference type="EMBL" id="MFA9480304.1"/>
    </source>
</evidence>
<dbReference type="Proteomes" id="UP001575105">
    <property type="component" value="Unassembled WGS sequence"/>
</dbReference>
<gene>
    <name evidence="3" type="ORF">ACERK3_18690</name>
</gene>
<organism evidence="3 4">
    <name type="scientific">Natronomicrosphaera hydrolytica</name>
    <dbReference type="NCBI Taxonomy" id="3242702"/>
    <lineage>
        <taxon>Bacteria</taxon>
        <taxon>Pseudomonadati</taxon>
        <taxon>Planctomycetota</taxon>
        <taxon>Phycisphaerae</taxon>
        <taxon>Phycisphaerales</taxon>
        <taxon>Phycisphaeraceae</taxon>
        <taxon>Natronomicrosphaera</taxon>
    </lineage>
</organism>
<protein>
    <submittedName>
        <fullName evidence="3">Enolase C-terminal domain-like protein</fullName>
    </submittedName>
</protein>
<reference evidence="3 4" key="1">
    <citation type="submission" date="2024-08" db="EMBL/GenBank/DDBJ databases">
        <title>Whole-genome sequencing of halo(alkali)philic microorganisms from hypersaline lakes.</title>
        <authorList>
            <person name="Sorokin D.Y."/>
            <person name="Merkel A.Y."/>
            <person name="Messina E."/>
            <person name="Yakimov M."/>
        </authorList>
    </citation>
    <scope>NUCLEOTIDE SEQUENCE [LARGE SCALE GENOMIC DNA]</scope>
    <source>
        <strain evidence="3 4">AB-hyl4</strain>
    </source>
</reference>
<sequence>MDRDAYDALEMIEQPTGRDIETHAFDWSVVAARKPVMVDEGLMTLQSMQVARAQGWSGFALKTCKGHSFALVAAAWAKRHGMQVSLQDLTNPGLSAMHAAIFASRVPTMNGVELNSPQFTPAANAGWLDRYPGLFTIRHGIHQLPAPTTPGLGGEGSAGARTAAPFERNSEKSRSVNP</sequence>
<dbReference type="EMBL" id="JBGUBD010000018">
    <property type="protein sequence ID" value="MFA9480304.1"/>
    <property type="molecule type" value="Genomic_DNA"/>
</dbReference>
<dbReference type="InterPro" id="IPR036849">
    <property type="entry name" value="Enolase-like_C_sf"/>
</dbReference>
<evidence type="ECO:0000259" key="2">
    <source>
        <dbReference type="Pfam" id="PF13378"/>
    </source>
</evidence>
<dbReference type="Pfam" id="PF13378">
    <property type="entry name" value="MR_MLE_C"/>
    <property type="match status" value="1"/>
</dbReference>
<keyword evidence="4" id="KW-1185">Reference proteome</keyword>
<evidence type="ECO:0000313" key="4">
    <source>
        <dbReference type="Proteomes" id="UP001575105"/>
    </source>
</evidence>
<feature type="domain" description="Enolase C-terminal" evidence="2">
    <location>
        <begin position="9"/>
        <end position="154"/>
    </location>
</feature>
<dbReference type="InterPro" id="IPR029065">
    <property type="entry name" value="Enolase_C-like"/>
</dbReference>
<name>A0ABV4U9M2_9BACT</name>
<dbReference type="SUPFAM" id="SSF51604">
    <property type="entry name" value="Enolase C-terminal domain-like"/>
    <property type="match status" value="1"/>
</dbReference>
<evidence type="ECO:0000256" key="1">
    <source>
        <dbReference type="SAM" id="MobiDB-lite"/>
    </source>
</evidence>
<proteinExistence type="predicted"/>
<comment type="caution">
    <text evidence="3">The sequence shown here is derived from an EMBL/GenBank/DDBJ whole genome shotgun (WGS) entry which is preliminary data.</text>
</comment>
<feature type="compositionally biased region" description="Basic and acidic residues" evidence="1">
    <location>
        <begin position="168"/>
        <end position="178"/>
    </location>
</feature>
<accession>A0ABV4U9M2</accession>
<dbReference type="Gene3D" id="3.20.20.120">
    <property type="entry name" value="Enolase-like C-terminal domain"/>
    <property type="match status" value="1"/>
</dbReference>
<feature type="region of interest" description="Disordered" evidence="1">
    <location>
        <begin position="146"/>
        <end position="178"/>
    </location>
</feature>
<dbReference type="RefSeq" id="WP_425347247.1">
    <property type="nucleotide sequence ID" value="NZ_JBGUBD010000018.1"/>
</dbReference>